<evidence type="ECO:0000259" key="1">
    <source>
        <dbReference type="Pfam" id="PF00144"/>
    </source>
</evidence>
<dbReference type="AlphaFoldDB" id="A0A1H3X396"/>
<dbReference type="STRING" id="152573.SAMN04488051_10186"/>
<feature type="domain" description="Beta-lactamase-related" evidence="1">
    <location>
        <begin position="1"/>
        <end position="54"/>
    </location>
</feature>
<dbReference type="Pfam" id="PF00144">
    <property type="entry name" value="Beta-lactamase"/>
    <property type="match status" value="1"/>
</dbReference>
<sequence>MTKQFTATAIMLLVEQGKLSLSDTIDKFFPDVPADKKNITIHHLLTNSSGLPSEIHYYGYGWVISNPAEEFTSVWHDGSNSYSFATFHFYPDIDLFILTASNDRDNYPYPLMTEMRKSMQHMVAINSAEHCCVG</sequence>
<proteinExistence type="predicted"/>
<gene>
    <name evidence="2" type="ORF">SAMN04488051_10186</name>
</gene>
<name>A0A1H3X396_ALKAM</name>
<protein>
    <submittedName>
        <fullName evidence="2">Beta-lactamase</fullName>
    </submittedName>
</protein>
<dbReference type="PANTHER" id="PTHR46825:SF9">
    <property type="entry name" value="BETA-LACTAMASE-RELATED DOMAIN-CONTAINING PROTEIN"/>
    <property type="match status" value="1"/>
</dbReference>
<dbReference type="PANTHER" id="PTHR46825">
    <property type="entry name" value="D-ALANYL-D-ALANINE-CARBOXYPEPTIDASE/ENDOPEPTIDASE AMPH"/>
    <property type="match status" value="1"/>
</dbReference>
<organism evidence="2 3">
    <name type="scientific">Alkalimonas amylolytica</name>
    <dbReference type="NCBI Taxonomy" id="152573"/>
    <lineage>
        <taxon>Bacteria</taxon>
        <taxon>Pseudomonadati</taxon>
        <taxon>Pseudomonadota</taxon>
        <taxon>Gammaproteobacteria</taxon>
        <taxon>Alkalimonas</taxon>
    </lineage>
</organism>
<dbReference type="InterPro" id="IPR012338">
    <property type="entry name" value="Beta-lactam/transpept-like"/>
</dbReference>
<evidence type="ECO:0000313" key="2">
    <source>
        <dbReference type="EMBL" id="SDZ93857.1"/>
    </source>
</evidence>
<dbReference type="InterPro" id="IPR001466">
    <property type="entry name" value="Beta-lactam-related"/>
</dbReference>
<keyword evidence="3" id="KW-1185">Reference proteome</keyword>
<dbReference type="SUPFAM" id="SSF56601">
    <property type="entry name" value="beta-lactamase/transpeptidase-like"/>
    <property type="match status" value="2"/>
</dbReference>
<accession>A0A1H3X396</accession>
<reference evidence="2 3" key="1">
    <citation type="submission" date="2016-10" db="EMBL/GenBank/DDBJ databases">
        <authorList>
            <person name="de Groot N.N."/>
        </authorList>
    </citation>
    <scope>NUCLEOTIDE SEQUENCE [LARGE SCALE GENOMIC DNA]</scope>
    <source>
        <strain evidence="2 3">CGMCC 1.3430</strain>
    </source>
</reference>
<dbReference type="InterPro" id="IPR050491">
    <property type="entry name" value="AmpC-like"/>
</dbReference>
<dbReference type="EMBL" id="FNRM01000001">
    <property type="protein sequence ID" value="SDZ93857.1"/>
    <property type="molecule type" value="Genomic_DNA"/>
</dbReference>
<dbReference type="Proteomes" id="UP000198773">
    <property type="component" value="Unassembled WGS sequence"/>
</dbReference>
<evidence type="ECO:0000313" key="3">
    <source>
        <dbReference type="Proteomes" id="UP000198773"/>
    </source>
</evidence>
<dbReference type="RefSeq" id="WP_245785560.1">
    <property type="nucleotide sequence ID" value="NZ_FNRM01000001.1"/>
</dbReference>
<dbReference type="Gene3D" id="3.40.710.10">
    <property type="entry name" value="DD-peptidase/beta-lactamase superfamily"/>
    <property type="match status" value="2"/>
</dbReference>